<reference evidence="2 3" key="1">
    <citation type="submission" date="2015-03" db="EMBL/GenBank/DDBJ databases">
        <title>Draft genome sequence of Luteibacter yeojuensis strain SU11.</title>
        <authorList>
            <person name="Sulaiman J."/>
            <person name="Priya K."/>
            <person name="Chan K.-G."/>
        </authorList>
    </citation>
    <scope>NUCLEOTIDE SEQUENCE [LARGE SCALE GENOMIC DNA]</scope>
    <source>
        <strain evidence="2 3">SU11</strain>
    </source>
</reference>
<dbReference type="PATRIC" id="fig|345309.4.peg.88"/>
<feature type="transmembrane region" description="Helical" evidence="1">
    <location>
        <begin position="82"/>
        <end position="102"/>
    </location>
</feature>
<sequence length="105" mass="12022">MVSKDVTKRTPIPTAQKVMAAIFVLVGLIRVATDPRPSTWLFLCGALLWAWYDLSFRRPSVRMRLGEIYQGYRENRWPADRVGRMVNATAFVCLVGSFVLQFQGR</sequence>
<dbReference type="Proteomes" id="UP000033651">
    <property type="component" value="Unassembled WGS sequence"/>
</dbReference>
<keyword evidence="1" id="KW-0472">Membrane</keyword>
<gene>
    <name evidence="2" type="ORF">VI08_00420</name>
</gene>
<name>A0A0F3L1P3_9GAMM</name>
<proteinExistence type="predicted"/>
<evidence type="ECO:0000256" key="1">
    <source>
        <dbReference type="SAM" id="Phobius"/>
    </source>
</evidence>
<keyword evidence="1" id="KW-0812">Transmembrane</keyword>
<organism evidence="2 3">
    <name type="scientific">Luteibacter yeojuensis</name>
    <dbReference type="NCBI Taxonomy" id="345309"/>
    <lineage>
        <taxon>Bacteria</taxon>
        <taxon>Pseudomonadati</taxon>
        <taxon>Pseudomonadota</taxon>
        <taxon>Gammaproteobacteria</taxon>
        <taxon>Lysobacterales</taxon>
        <taxon>Rhodanobacteraceae</taxon>
        <taxon>Luteibacter</taxon>
    </lineage>
</organism>
<dbReference type="AlphaFoldDB" id="A0A0F3L1P3"/>
<evidence type="ECO:0008006" key="4">
    <source>
        <dbReference type="Google" id="ProtNLM"/>
    </source>
</evidence>
<protein>
    <recommendedName>
        <fullName evidence="4">Transmembrane protein</fullName>
    </recommendedName>
</protein>
<evidence type="ECO:0000313" key="3">
    <source>
        <dbReference type="Proteomes" id="UP000033651"/>
    </source>
</evidence>
<evidence type="ECO:0000313" key="2">
    <source>
        <dbReference type="EMBL" id="KJV37316.1"/>
    </source>
</evidence>
<comment type="caution">
    <text evidence="2">The sequence shown here is derived from an EMBL/GenBank/DDBJ whole genome shotgun (WGS) entry which is preliminary data.</text>
</comment>
<accession>A0A0F3L1P3</accession>
<keyword evidence="1" id="KW-1133">Transmembrane helix</keyword>
<dbReference type="EMBL" id="JZRB01000001">
    <property type="protein sequence ID" value="KJV37316.1"/>
    <property type="molecule type" value="Genomic_DNA"/>
</dbReference>
<keyword evidence="3" id="KW-1185">Reference proteome</keyword>